<sequence length="81" mass="8588">MLATGSEAFYHSDAVTAIGSAAARDWGIIQDGSGLHVSARAPPEDLKAPPGLEDLPSFARNVVARRIDEPEWDVHGLHDVG</sequence>
<dbReference type="EMBL" id="JAQQWN010000007">
    <property type="protein sequence ID" value="KAK8075382.1"/>
    <property type="molecule type" value="Genomic_DNA"/>
</dbReference>
<accession>A0ABR1VX03</accession>
<evidence type="ECO:0000313" key="2">
    <source>
        <dbReference type="Proteomes" id="UP001433268"/>
    </source>
</evidence>
<evidence type="ECO:0000313" key="1">
    <source>
        <dbReference type="EMBL" id="KAK8075382.1"/>
    </source>
</evidence>
<organism evidence="1 2">
    <name type="scientific">Apiospora hydei</name>
    <dbReference type="NCBI Taxonomy" id="1337664"/>
    <lineage>
        <taxon>Eukaryota</taxon>
        <taxon>Fungi</taxon>
        <taxon>Dikarya</taxon>
        <taxon>Ascomycota</taxon>
        <taxon>Pezizomycotina</taxon>
        <taxon>Sordariomycetes</taxon>
        <taxon>Xylariomycetidae</taxon>
        <taxon>Amphisphaeriales</taxon>
        <taxon>Apiosporaceae</taxon>
        <taxon>Apiospora</taxon>
    </lineage>
</organism>
<dbReference type="RefSeq" id="XP_066666322.1">
    <property type="nucleotide sequence ID" value="XM_066814360.1"/>
</dbReference>
<dbReference type="GeneID" id="92047420"/>
<dbReference type="Proteomes" id="UP001433268">
    <property type="component" value="Unassembled WGS sequence"/>
</dbReference>
<keyword evidence="2" id="KW-1185">Reference proteome</keyword>
<proteinExistence type="predicted"/>
<protein>
    <submittedName>
        <fullName evidence="1">Uncharacterized protein</fullName>
    </submittedName>
</protein>
<gene>
    <name evidence="1" type="ORF">PG997_010045</name>
</gene>
<reference evidence="1 2" key="1">
    <citation type="submission" date="2023-01" db="EMBL/GenBank/DDBJ databases">
        <title>Analysis of 21 Apiospora genomes using comparative genomics revels a genus with tremendous synthesis potential of carbohydrate active enzymes and secondary metabolites.</title>
        <authorList>
            <person name="Sorensen T."/>
        </authorList>
    </citation>
    <scope>NUCLEOTIDE SEQUENCE [LARGE SCALE GENOMIC DNA]</scope>
    <source>
        <strain evidence="1 2">CBS 114990</strain>
    </source>
</reference>
<name>A0ABR1VX03_9PEZI</name>
<comment type="caution">
    <text evidence="1">The sequence shown here is derived from an EMBL/GenBank/DDBJ whole genome shotgun (WGS) entry which is preliminary data.</text>
</comment>